<dbReference type="SUPFAM" id="SSF144232">
    <property type="entry name" value="HIT/MYND zinc finger-like"/>
    <property type="match status" value="1"/>
</dbReference>
<dbReference type="SUPFAM" id="SSF63748">
    <property type="entry name" value="Tudor/PWWP/MBT"/>
    <property type="match status" value="4"/>
</dbReference>
<dbReference type="Gene3D" id="2.30.30.140">
    <property type="match status" value="4"/>
</dbReference>
<keyword evidence="8" id="KW-0862">Zinc</keyword>
<evidence type="ECO:0000256" key="6">
    <source>
        <dbReference type="ARBA" id="ARBA00022771"/>
    </source>
</evidence>
<keyword evidence="7" id="KW-0221">Differentiation</keyword>
<reference evidence="18" key="3">
    <citation type="submission" date="2025-09" db="UniProtKB">
        <authorList>
            <consortium name="Ensembl"/>
        </authorList>
    </citation>
    <scope>IDENTIFICATION</scope>
</reference>
<dbReference type="InterPro" id="IPR050621">
    <property type="entry name" value="Tudor_domain_containing"/>
</dbReference>
<dbReference type="AlphaFoldDB" id="A0A673ALT9"/>
<keyword evidence="2" id="KW-0217">Developmental protein</keyword>
<dbReference type="GO" id="GO:0030154">
    <property type="term" value="P:cell differentiation"/>
    <property type="evidence" value="ECO:0007669"/>
    <property type="project" value="UniProtKB-KW"/>
</dbReference>
<keyword evidence="4" id="KW-0479">Metal-binding</keyword>
<comment type="function">
    <text evidence="11">Plays a central role during spermatogenesis by participating in the repression transposable elements and preventing their mobilization, which is essential for the germline integrity. Acts via the piRNA metabolic process, which mediates the repression of transposable elements during meiosis by forming complexes composed of piRNAs and Piwi proteins and governs the methylation and subsequent repression of transposons. Required for the localization of Piwi proteins to the meiotic nuage. Involved in the piRNA metabolic process by ensuring the entry of correct transcripts into the normal piRNA pool and limiting the entry of cellular transcripts into the piRNA pathway. May act by allowing the recruitment of piRNA biogenesis or loading factors that ensure the correct entry of transcripts and piRNAs into Piwi proteins.</text>
</comment>
<comment type="subcellular location">
    <subcellularLocation>
        <location evidence="1">Cytoplasm</location>
    </subcellularLocation>
</comment>
<sequence>PSGYTSASTWKMDGTYAEDRQNMSGHILPALTVHFCNYCGQQGNFRCRRCKKTSYCSVVCQAEDWNAHRHVCKSVEVEPHGDAFGTQRIYFKDLHMAKVIQGTEIQATVLEFYSPSRFFILAQSSELLGALQNIITELQKIYSCPSTTAYVPCVDEVCAVQYSTDLKWYRGLVKTLTADQKMAKILYIDYGNEEDVPVERIRPLANTLKPFSPCAMECCIVGVVPAATTWSSECCIAIRQLLAGKMVTVIPVETVGNSHVHAVDILLSMGKNLSVFLLEHGYGAKETVNTTPTEQDISAMVCASLDNFKRLSDGKDDNTWAQTPESMTQAVGDSFSVVVTHFQSPDKFVVQKVENAGVIQELQLKLREHCSQFPVSSNFRPAPGTVCCAQFSEDKQWYRAKVLAYSSDKHVCVGYLDFGNCEEVDLSQLQPISPSLLALPIQAVTCSLAGVQHVGEGWSEDCLLTLQRRVSNRILRIKIQGAHEGKALVTMFDEASDPQANVAELLLSAGYAAPAPVNTSNDQQAEKTTPSSAQDTQALEPLKWSWAELPCEGQTVALLASVVLSPGKFYCHINNPTDCQQLMELRSELKLHCEAATTPFEAKVGEPCCATYHTGDGAWYRAMVKELYEDGVLVKFVDHGFSMKVAKNHLRSITAKLLTLPFQAIRCWLTGVEPLGSEWSSEALLWFQTQVNGKLYARVLSVTEKGYGLELESRGQNVAAALLSQQLAKIPGEITKDMQAAVGSVDILQKNTKENEHRQMENKAPRETATQSFPVDWKTMTLPINETFKPYIAAAVSPSLFYVLSPVQVDEKKLQEVMLEVAAYCKSSEPSLSSAAVVNKPVPGAACCAKFSGDNNWYRAVVLDVCENELKVIYADYGNSEKVSLSHILPIPTRLLQLPFQIIRCTLAGKEHFPSEWSEEAQQMFKSLLPNGVLATVQSFDGSDNVLSLSLPTENASGHVTAMILDKVQAQAKNSCPTPNLKADSTTAPTDTKAALDPPKSKLVPEDKTTSGCTKTTEPTPQSPEQLQVQNKNTCAQSVKEKMEDLSTLAL</sequence>
<dbReference type="FunFam" id="6.10.140.2220:FF:000011">
    <property type="entry name" value="Tudor domain containing 1"/>
    <property type="match status" value="1"/>
</dbReference>
<dbReference type="GO" id="GO:0008270">
    <property type="term" value="F:zinc ion binding"/>
    <property type="evidence" value="ECO:0007669"/>
    <property type="project" value="UniProtKB-KW"/>
</dbReference>
<evidence type="ECO:0000256" key="4">
    <source>
        <dbReference type="ARBA" id="ARBA00022723"/>
    </source>
</evidence>
<dbReference type="FunFam" id="2.30.30.140:FF:000048">
    <property type="entry name" value="Tudor domain containing 1"/>
    <property type="match status" value="1"/>
</dbReference>
<comment type="similarity">
    <text evidence="12">Belongs to the TDRD1 family.</text>
</comment>
<dbReference type="GO" id="GO:0005737">
    <property type="term" value="C:cytoplasm"/>
    <property type="evidence" value="ECO:0007669"/>
    <property type="project" value="UniProtKB-SubCell"/>
</dbReference>
<dbReference type="Proteomes" id="UP000472271">
    <property type="component" value="Chromosome 19"/>
</dbReference>
<keyword evidence="19" id="KW-1185">Reference proteome</keyword>
<dbReference type="PANTHER" id="PTHR22948:SF29">
    <property type="entry name" value="FI02030P-RELATED"/>
    <property type="match status" value="1"/>
</dbReference>
<dbReference type="SMART" id="SM00333">
    <property type="entry name" value="TUDOR"/>
    <property type="match status" value="4"/>
</dbReference>
<dbReference type="InterPro" id="IPR047377">
    <property type="entry name" value="Tudor_TDRD1_rpt2"/>
</dbReference>
<feature type="domain" description="Tudor" evidence="16">
    <location>
        <begin position="151"/>
        <end position="211"/>
    </location>
</feature>
<dbReference type="InterPro" id="IPR002999">
    <property type="entry name" value="Tudor"/>
</dbReference>
<evidence type="ECO:0000259" key="17">
    <source>
        <dbReference type="PROSITE" id="PS50865"/>
    </source>
</evidence>
<feature type="region of interest" description="Disordered" evidence="15">
    <location>
        <begin position="975"/>
        <end position="1034"/>
    </location>
</feature>
<evidence type="ECO:0000256" key="7">
    <source>
        <dbReference type="ARBA" id="ARBA00022782"/>
    </source>
</evidence>
<dbReference type="Pfam" id="PF00567">
    <property type="entry name" value="TUDOR"/>
    <property type="match status" value="4"/>
</dbReference>
<feature type="compositionally biased region" description="Basic and acidic residues" evidence="15">
    <location>
        <begin position="999"/>
        <end position="1009"/>
    </location>
</feature>
<keyword evidence="3" id="KW-0963">Cytoplasm</keyword>
<evidence type="ECO:0000256" key="15">
    <source>
        <dbReference type="SAM" id="MobiDB-lite"/>
    </source>
</evidence>
<dbReference type="InterPro" id="IPR035437">
    <property type="entry name" value="SNase_OB-fold_sf"/>
</dbReference>
<dbReference type="Gene3D" id="2.40.50.90">
    <property type="match status" value="4"/>
</dbReference>
<keyword evidence="5" id="KW-0677">Repeat</keyword>
<evidence type="ECO:0000256" key="14">
    <source>
        <dbReference type="PROSITE-ProRule" id="PRU00134"/>
    </source>
</evidence>
<feature type="compositionally biased region" description="Polar residues" evidence="15">
    <location>
        <begin position="1010"/>
        <end position="1034"/>
    </location>
</feature>
<reference evidence="18" key="2">
    <citation type="submission" date="2025-08" db="UniProtKB">
        <authorList>
            <consortium name="Ensembl"/>
        </authorList>
    </citation>
    <scope>IDENTIFICATION</scope>
</reference>
<evidence type="ECO:0000313" key="18">
    <source>
        <dbReference type="Ensembl" id="ENSSORP00005030219.1"/>
    </source>
</evidence>
<dbReference type="PROSITE" id="PS50865">
    <property type="entry name" value="ZF_MYND_2"/>
    <property type="match status" value="1"/>
</dbReference>
<feature type="domain" description="Tudor" evidence="16">
    <location>
        <begin position="840"/>
        <end position="898"/>
    </location>
</feature>
<dbReference type="FunFam" id="2.30.30.140:FF:000018">
    <property type="entry name" value="Serine/threonine-protein kinase 31"/>
    <property type="match status" value="2"/>
</dbReference>
<keyword evidence="10" id="KW-0469">Meiosis</keyword>
<keyword evidence="9" id="KW-0943">RNA-mediated gene silencing</keyword>
<feature type="domain" description="MYND-type" evidence="17">
    <location>
        <begin position="36"/>
        <end position="72"/>
    </location>
</feature>
<dbReference type="Ensembl" id="ENSSORT00005031064.1">
    <property type="protein sequence ID" value="ENSSORP00005030219.1"/>
    <property type="gene ID" value="ENSSORG00005014415.1"/>
</dbReference>
<accession>A0A673ALT9</accession>
<evidence type="ECO:0000256" key="5">
    <source>
        <dbReference type="ARBA" id="ARBA00022737"/>
    </source>
</evidence>
<evidence type="ECO:0000256" key="13">
    <source>
        <dbReference type="ARBA" id="ARBA00067143"/>
    </source>
</evidence>
<evidence type="ECO:0000256" key="1">
    <source>
        <dbReference type="ARBA" id="ARBA00004496"/>
    </source>
</evidence>
<dbReference type="PANTHER" id="PTHR22948">
    <property type="entry name" value="TUDOR DOMAIN CONTAINING PROTEIN"/>
    <property type="match status" value="1"/>
</dbReference>
<evidence type="ECO:0000259" key="16">
    <source>
        <dbReference type="PROSITE" id="PS50304"/>
    </source>
</evidence>
<reference evidence="18" key="1">
    <citation type="submission" date="2019-06" db="EMBL/GenBank/DDBJ databases">
        <authorList>
            <consortium name="Wellcome Sanger Institute Data Sharing"/>
        </authorList>
    </citation>
    <scope>NUCLEOTIDE SEQUENCE [LARGE SCALE GENOMIC DNA]</scope>
</reference>
<feature type="domain" description="Tudor" evidence="16">
    <location>
        <begin position="380"/>
        <end position="439"/>
    </location>
</feature>
<feature type="compositionally biased region" description="Polar residues" evidence="15">
    <location>
        <begin position="975"/>
        <end position="990"/>
    </location>
</feature>
<dbReference type="GO" id="GO:0031047">
    <property type="term" value="P:regulatory ncRNA-mediated gene silencing"/>
    <property type="evidence" value="ECO:0007669"/>
    <property type="project" value="UniProtKB-KW"/>
</dbReference>
<organism evidence="18 19">
    <name type="scientific">Sphaeramia orbicularis</name>
    <name type="common">orbiculate cardinalfish</name>
    <dbReference type="NCBI Taxonomy" id="375764"/>
    <lineage>
        <taxon>Eukaryota</taxon>
        <taxon>Metazoa</taxon>
        <taxon>Chordata</taxon>
        <taxon>Craniata</taxon>
        <taxon>Vertebrata</taxon>
        <taxon>Euteleostomi</taxon>
        <taxon>Actinopterygii</taxon>
        <taxon>Neopterygii</taxon>
        <taxon>Teleostei</taxon>
        <taxon>Neoteleostei</taxon>
        <taxon>Acanthomorphata</taxon>
        <taxon>Gobiaria</taxon>
        <taxon>Kurtiformes</taxon>
        <taxon>Apogonoidei</taxon>
        <taxon>Apogonidae</taxon>
        <taxon>Apogoninae</taxon>
        <taxon>Sphaeramia</taxon>
    </lineage>
</organism>
<evidence type="ECO:0000256" key="8">
    <source>
        <dbReference type="ARBA" id="ARBA00022833"/>
    </source>
</evidence>
<evidence type="ECO:0000256" key="10">
    <source>
        <dbReference type="ARBA" id="ARBA00023254"/>
    </source>
</evidence>
<dbReference type="InterPro" id="IPR002893">
    <property type="entry name" value="Znf_MYND"/>
</dbReference>
<feature type="domain" description="Tudor" evidence="16">
    <location>
        <begin position="601"/>
        <end position="660"/>
    </location>
</feature>
<proteinExistence type="inferred from homology"/>
<dbReference type="Gene3D" id="6.10.140.2220">
    <property type="match status" value="1"/>
</dbReference>
<dbReference type="PROSITE" id="PS50304">
    <property type="entry name" value="TUDOR"/>
    <property type="match status" value="4"/>
</dbReference>
<name>A0A673ALT9_9TELE</name>
<dbReference type="GO" id="GO:0051321">
    <property type="term" value="P:meiotic cell cycle"/>
    <property type="evidence" value="ECO:0007669"/>
    <property type="project" value="UniProtKB-KW"/>
</dbReference>
<dbReference type="CDD" id="cd20409">
    <property type="entry name" value="Tudor_TDRD1_rpt2"/>
    <property type="match status" value="1"/>
</dbReference>
<evidence type="ECO:0000256" key="3">
    <source>
        <dbReference type="ARBA" id="ARBA00022490"/>
    </source>
</evidence>
<evidence type="ECO:0000256" key="12">
    <source>
        <dbReference type="ARBA" id="ARBA00060949"/>
    </source>
</evidence>
<gene>
    <name evidence="18" type="primary">tdrd1</name>
</gene>
<evidence type="ECO:0000256" key="2">
    <source>
        <dbReference type="ARBA" id="ARBA00022473"/>
    </source>
</evidence>
<dbReference type="Pfam" id="PF01753">
    <property type="entry name" value="zf-MYND"/>
    <property type="match status" value="1"/>
</dbReference>
<protein>
    <recommendedName>
        <fullName evidence="13">Tudor domain-containing protein 1</fullName>
    </recommendedName>
</protein>
<evidence type="ECO:0000313" key="19">
    <source>
        <dbReference type="Proteomes" id="UP000472271"/>
    </source>
</evidence>
<evidence type="ECO:0000256" key="9">
    <source>
        <dbReference type="ARBA" id="ARBA00023158"/>
    </source>
</evidence>
<evidence type="ECO:0000256" key="11">
    <source>
        <dbReference type="ARBA" id="ARBA00060128"/>
    </source>
</evidence>
<keyword evidence="6 14" id="KW-0863">Zinc-finger</keyword>